<organism evidence="1 2">
    <name type="scientific">Arcicella aurantiaca</name>
    <dbReference type="NCBI Taxonomy" id="591202"/>
    <lineage>
        <taxon>Bacteria</taxon>
        <taxon>Pseudomonadati</taxon>
        <taxon>Bacteroidota</taxon>
        <taxon>Cytophagia</taxon>
        <taxon>Cytophagales</taxon>
        <taxon>Flectobacillaceae</taxon>
        <taxon>Arcicella</taxon>
    </lineage>
</organism>
<name>A0A316E544_9BACT</name>
<evidence type="ECO:0000313" key="1">
    <source>
        <dbReference type="EMBL" id="PWK24489.1"/>
    </source>
</evidence>
<comment type="caution">
    <text evidence="1">The sequence shown here is derived from an EMBL/GenBank/DDBJ whole genome shotgun (WGS) entry which is preliminary data.</text>
</comment>
<sequence length="99" mass="10870">MNIIKWDYLTVIADLSPTLFDANGKGKFGLDAKEVNNMLAKFGSEGWELVNTTSINSGGTTVQVSFIFKKMGTLQSQSEFRRIGFDIDGDGESEIVDRG</sequence>
<proteinExistence type="predicted"/>
<reference evidence="1 2" key="1">
    <citation type="submission" date="2018-05" db="EMBL/GenBank/DDBJ databases">
        <title>Genomic Encyclopedia of Archaeal and Bacterial Type Strains, Phase II (KMG-II): from individual species to whole genera.</title>
        <authorList>
            <person name="Goeker M."/>
        </authorList>
    </citation>
    <scope>NUCLEOTIDE SEQUENCE [LARGE SCALE GENOMIC DNA]</scope>
    <source>
        <strain evidence="1 2">DSM 22214</strain>
    </source>
</reference>
<dbReference type="AlphaFoldDB" id="A0A316E544"/>
<dbReference type="Proteomes" id="UP000245489">
    <property type="component" value="Unassembled WGS sequence"/>
</dbReference>
<dbReference type="OrthoDB" id="5432776at2"/>
<keyword evidence="2" id="KW-1185">Reference proteome</keyword>
<evidence type="ECO:0000313" key="2">
    <source>
        <dbReference type="Proteomes" id="UP000245489"/>
    </source>
</evidence>
<dbReference type="RefSeq" id="WP_109743714.1">
    <property type="nucleotide sequence ID" value="NZ_QGGO01000015.1"/>
</dbReference>
<dbReference type="InterPro" id="IPR025234">
    <property type="entry name" value="YjzH-like"/>
</dbReference>
<gene>
    <name evidence="1" type="ORF">LV89_03002</name>
</gene>
<accession>A0A316E544</accession>
<protein>
    <submittedName>
        <fullName evidence="1">Uncharacterized protein DUF4177</fullName>
    </submittedName>
</protein>
<dbReference type="EMBL" id="QGGO01000015">
    <property type="protein sequence ID" value="PWK24489.1"/>
    <property type="molecule type" value="Genomic_DNA"/>
</dbReference>
<dbReference type="Pfam" id="PF13783">
    <property type="entry name" value="DUF4177"/>
    <property type="match status" value="1"/>
</dbReference>